<dbReference type="Pfam" id="PF26449">
    <property type="entry name" value="DUF8128"/>
    <property type="match status" value="1"/>
</dbReference>
<dbReference type="Proteomes" id="UP000177140">
    <property type="component" value="Unassembled WGS sequence"/>
</dbReference>
<proteinExistence type="predicted"/>
<dbReference type="InterPro" id="IPR058441">
    <property type="entry name" value="DUF8128"/>
</dbReference>
<evidence type="ECO:0000259" key="2">
    <source>
        <dbReference type="Pfam" id="PF26449"/>
    </source>
</evidence>
<keyword evidence="1" id="KW-0472">Membrane</keyword>
<evidence type="ECO:0000256" key="1">
    <source>
        <dbReference type="SAM" id="Phobius"/>
    </source>
</evidence>
<sequence>MIEFFLQAFGGLLLGFLEWSFVWLPIMTTFVFWEVYLRYIRSNYIHNEERVLLEVKIPKEITKSPKAMELLLEVFSQSYEGTLIDRFVGGTIRAYFSLELVSIGGQIHFYFQIPKFFRNIVESRIYSQYPEVEVAEVAYDYVRDVNYGLSGSSWDVKSWEFKLNKDDVYPIKTYVDFELEKDPKEEFKIDPLTPLLEFLSSIKPTEQVWIQIMIMASKKSWKKDGLKIVDELMKRNLETADMSSWIKFSASPGEKALLDSVERNLGKMGFDVGMRTLYVATEGIKPQIGVGLNSAFRQFGSNKDDRLNSLKPSLMTGFDYFWEDPFSWRSNRLKKKHFKYYCQRAYFYPPASKKSMLLTTEEIATIFHFPGSVATTPTLQRIPSKRGEPPVNLPI</sequence>
<accession>A0A1G2QMZ8</accession>
<comment type="caution">
    <text evidence="3">The sequence shown here is derived from an EMBL/GenBank/DDBJ whole genome shotgun (WGS) entry which is preliminary data.</text>
</comment>
<dbReference type="AlphaFoldDB" id="A0A1G2QMZ8"/>
<feature type="domain" description="DUF8128" evidence="2">
    <location>
        <begin position="48"/>
        <end position="378"/>
    </location>
</feature>
<name>A0A1G2QMZ8_9BACT</name>
<dbReference type="EMBL" id="MHTM01000037">
    <property type="protein sequence ID" value="OHA61372.1"/>
    <property type="molecule type" value="Genomic_DNA"/>
</dbReference>
<reference evidence="3 4" key="1">
    <citation type="journal article" date="2016" name="Nat. Commun.">
        <title>Thousands of microbial genomes shed light on interconnected biogeochemical processes in an aquifer system.</title>
        <authorList>
            <person name="Anantharaman K."/>
            <person name="Brown C.T."/>
            <person name="Hug L.A."/>
            <person name="Sharon I."/>
            <person name="Castelle C.J."/>
            <person name="Probst A.J."/>
            <person name="Thomas B.C."/>
            <person name="Singh A."/>
            <person name="Wilkins M.J."/>
            <person name="Karaoz U."/>
            <person name="Brodie E.L."/>
            <person name="Williams K.H."/>
            <person name="Hubbard S.S."/>
            <person name="Banfield J.F."/>
        </authorList>
    </citation>
    <scope>NUCLEOTIDE SEQUENCE [LARGE SCALE GENOMIC DNA]</scope>
</reference>
<evidence type="ECO:0000313" key="3">
    <source>
        <dbReference type="EMBL" id="OHA61372.1"/>
    </source>
</evidence>
<organism evidence="3 4">
    <name type="scientific">Candidatus Vogelbacteria bacterium RIFOXYD2_FULL_44_9</name>
    <dbReference type="NCBI Taxonomy" id="1802441"/>
    <lineage>
        <taxon>Bacteria</taxon>
        <taxon>Candidatus Vogeliibacteriota</taxon>
    </lineage>
</organism>
<keyword evidence="1" id="KW-0812">Transmembrane</keyword>
<protein>
    <recommendedName>
        <fullName evidence="2">DUF8128 domain-containing protein</fullName>
    </recommendedName>
</protein>
<keyword evidence="1" id="KW-1133">Transmembrane helix</keyword>
<feature type="transmembrane region" description="Helical" evidence="1">
    <location>
        <begin position="12"/>
        <end position="33"/>
    </location>
</feature>
<evidence type="ECO:0000313" key="4">
    <source>
        <dbReference type="Proteomes" id="UP000177140"/>
    </source>
</evidence>
<gene>
    <name evidence="3" type="ORF">A2556_01410</name>
</gene>